<evidence type="ECO:0000256" key="10">
    <source>
        <dbReference type="PROSITE-ProRule" id="PRU00322"/>
    </source>
</evidence>
<dbReference type="GO" id="GO:0008270">
    <property type="term" value="F:zinc ion binding"/>
    <property type="evidence" value="ECO:0007669"/>
    <property type="project" value="UniProtKB-KW"/>
</dbReference>
<evidence type="ECO:0000259" key="11">
    <source>
        <dbReference type="PROSITE" id="PS50199"/>
    </source>
</evidence>
<evidence type="ECO:0000256" key="2">
    <source>
        <dbReference type="ARBA" id="ARBA00004906"/>
    </source>
</evidence>
<feature type="active site" description="Glycyl thioester intermediate" evidence="9">
    <location>
        <position position="114"/>
    </location>
</feature>
<dbReference type="InterPro" id="IPR001876">
    <property type="entry name" value="Znf_RanBP2"/>
</dbReference>
<evidence type="ECO:0000256" key="3">
    <source>
        <dbReference type="ARBA" id="ARBA00012485"/>
    </source>
</evidence>
<dbReference type="SUPFAM" id="SSF56204">
    <property type="entry name" value="Hect, E3 ligase catalytic domain"/>
    <property type="match status" value="2"/>
</dbReference>
<comment type="caution">
    <text evidence="9">Lacks conserved residue(s) required for the propagation of feature annotation.</text>
</comment>
<evidence type="ECO:0000256" key="1">
    <source>
        <dbReference type="ARBA" id="ARBA00000885"/>
    </source>
</evidence>
<dbReference type="Gene3D" id="3.90.1750.10">
    <property type="entry name" value="Hect, E3 ligase catalytic domains"/>
    <property type="match status" value="1"/>
</dbReference>
<keyword evidence="14" id="KW-1185">Reference proteome</keyword>
<dbReference type="GO" id="GO:0006511">
    <property type="term" value="P:ubiquitin-dependent protein catabolic process"/>
    <property type="evidence" value="ECO:0007669"/>
    <property type="project" value="TreeGrafter"/>
</dbReference>
<dbReference type="FunFam" id="3.30.2410.10:FF:000009">
    <property type="entry name" value="Probable E3 ubiquitin-protein ligase HECTD2"/>
    <property type="match status" value="1"/>
</dbReference>
<comment type="caution">
    <text evidence="13">The sequence shown here is derived from an EMBL/GenBank/DDBJ whole genome shotgun (WGS) entry which is preliminary data.</text>
</comment>
<accession>A0A1V9YRT5</accession>
<evidence type="ECO:0000256" key="8">
    <source>
        <dbReference type="ARBA" id="ARBA00022833"/>
    </source>
</evidence>
<evidence type="ECO:0000313" key="14">
    <source>
        <dbReference type="Proteomes" id="UP000243217"/>
    </source>
</evidence>
<dbReference type="EC" id="2.3.2.26" evidence="3"/>
<reference evidence="13 14" key="1">
    <citation type="journal article" date="2014" name="Genome Biol. Evol.">
        <title>The secreted proteins of Achlya hypogyna and Thraustotheca clavata identify the ancestral oomycete secretome and reveal gene acquisitions by horizontal gene transfer.</title>
        <authorList>
            <person name="Misner I."/>
            <person name="Blouin N."/>
            <person name="Leonard G."/>
            <person name="Richards T.A."/>
            <person name="Lane C.E."/>
        </authorList>
    </citation>
    <scope>NUCLEOTIDE SEQUENCE [LARGE SCALE GENOMIC DNA]</scope>
    <source>
        <strain evidence="13 14">ATCC 34112</strain>
    </source>
</reference>
<dbReference type="GO" id="GO:0061630">
    <property type="term" value="F:ubiquitin protein ligase activity"/>
    <property type="evidence" value="ECO:0007669"/>
    <property type="project" value="UniProtKB-EC"/>
</dbReference>
<dbReference type="Gene3D" id="3.30.2410.10">
    <property type="entry name" value="Hect, E3 ligase catalytic domain"/>
    <property type="match status" value="1"/>
</dbReference>
<keyword evidence="6 10" id="KW-0863">Zinc-finger</keyword>
<keyword evidence="7 9" id="KW-0833">Ubl conjugation pathway</keyword>
<dbReference type="PROSITE" id="PS50199">
    <property type="entry name" value="ZF_RANBP2_2"/>
    <property type="match status" value="1"/>
</dbReference>
<organism evidence="13 14">
    <name type="scientific">Thraustotheca clavata</name>
    <dbReference type="NCBI Taxonomy" id="74557"/>
    <lineage>
        <taxon>Eukaryota</taxon>
        <taxon>Sar</taxon>
        <taxon>Stramenopiles</taxon>
        <taxon>Oomycota</taxon>
        <taxon>Saprolegniomycetes</taxon>
        <taxon>Saprolegniales</taxon>
        <taxon>Achlyaceae</taxon>
        <taxon>Thraustotheca</taxon>
    </lineage>
</organism>
<sequence length="374" mass="42704">MRYIVLPPEWLLVFDYKELELLLCGIDEINVDDWKQHTALSVSLANSNIMVWFWDLVREMSNAERAKLLQFATGSTHVPVQGFKGLTSTDGRLCPFSINAIVYVRGALPRAHACFNRIELPLYPTREELVRALQTLLSMEIAEFTMVNTPVSTQLTHPLLRNEFLDAIQGLDRKEVEQLMENAEKWECTICNFLNAMDSSICVLCDNIKDCVLAPSNWTIKQLCASLRKDWRRTLDNEKIVWKQESSFKSTPENIFILVANSTGKGEIDLVCAPLDVSNAGYNMLGETLPIWYAEQLVELNKATFSVKYSWFLTTLAISFDSNHRMKLKLCRNKLYEESMMILQNLPAHQLCKTTRIVLLGEVGVDAGGLQREW</sequence>
<evidence type="ECO:0000313" key="13">
    <source>
        <dbReference type="EMBL" id="OQR88519.1"/>
    </source>
</evidence>
<comment type="catalytic activity">
    <reaction evidence="1">
        <text>S-ubiquitinyl-[E2 ubiquitin-conjugating enzyme]-L-cysteine + [acceptor protein]-L-lysine = [E2 ubiquitin-conjugating enzyme]-L-cysteine + N(6)-ubiquitinyl-[acceptor protein]-L-lysine.</text>
        <dbReference type="EC" id="2.3.2.26"/>
    </reaction>
</comment>
<dbReference type="InterPro" id="IPR035983">
    <property type="entry name" value="Hect_E3_ubiquitin_ligase"/>
</dbReference>
<keyword evidence="5" id="KW-0479">Metal-binding</keyword>
<feature type="domain" description="RanBP2-type" evidence="11">
    <location>
        <begin position="182"/>
        <end position="211"/>
    </location>
</feature>
<feature type="non-terminal residue" evidence="13">
    <location>
        <position position="374"/>
    </location>
</feature>
<dbReference type="InterPro" id="IPR050409">
    <property type="entry name" value="E3_ubiq-protein_ligase"/>
</dbReference>
<dbReference type="Pfam" id="PF00632">
    <property type="entry name" value="HECT"/>
    <property type="match status" value="1"/>
</dbReference>
<dbReference type="PANTHER" id="PTHR11254">
    <property type="entry name" value="HECT DOMAIN UBIQUITIN-PROTEIN LIGASE"/>
    <property type="match status" value="1"/>
</dbReference>
<dbReference type="GO" id="GO:0016567">
    <property type="term" value="P:protein ubiquitination"/>
    <property type="evidence" value="ECO:0007669"/>
    <property type="project" value="TreeGrafter"/>
</dbReference>
<dbReference type="PANTHER" id="PTHR11254:SF440">
    <property type="entry name" value="E3 UBIQUITIN-PROTEIN LIGASE NEDD-4"/>
    <property type="match status" value="1"/>
</dbReference>
<dbReference type="EMBL" id="JNBS01003162">
    <property type="protein sequence ID" value="OQR88519.1"/>
    <property type="molecule type" value="Genomic_DNA"/>
</dbReference>
<dbReference type="PROSITE" id="PS01358">
    <property type="entry name" value="ZF_RANBP2_1"/>
    <property type="match status" value="1"/>
</dbReference>
<dbReference type="Proteomes" id="UP000243217">
    <property type="component" value="Unassembled WGS sequence"/>
</dbReference>
<protein>
    <recommendedName>
        <fullName evidence="3">HECT-type E3 ubiquitin transferase</fullName>
        <ecNumber evidence="3">2.3.2.26</ecNumber>
    </recommendedName>
</protein>
<evidence type="ECO:0000256" key="5">
    <source>
        <dbReference type="ARBA" id="ARBA00022723"/>
    </source>
</evidence>
<dbReference type="AlphaFoldDB" id="A0A1V9YRT5"/>
<evidence type="ECO:0000256" key="6">
    <source>
        <dbReference type="ARBA" id="ARBA00022771"/>
    </source>
</evidence>
<gene>
    <name evidence="13" type="ORF">THRCLA_10269</name>
</gene>
<evidence type="ECO:0000256" key="4">
    <source>
        <dbReference type="ARBA" id="ARBA00022679"/>
    </source>
</evidence>
<name>A0A1V9YRT5_9STRA</name>
<keyword evidence="13" id="KW-0436">Ligase</keyword>
<dbReference type="GO" id="GO:0005737">
    <property type="term" value="C:cytoplasm"/>
    <property type="evidence" value="ECO:0007669"/>
    <property type="project" value="TreeGrafter"/>
</dbReference>
<dbReference type="STRING" id="74557.A0A1V9YRT5"/>
<dbReference type="GO" id="GO:0016874">
    <property type="term" value="F:ligase activity"/>
    <property type="evidence" value="ECO:0007669"/>
    <property type="project" value="UniProtKB-KW"/>
</dbReference>
<dbReference type="PROSITE" id="PS50237">
    <property type="entry name" value="HECT"/>
    <property type="match status" value="2"/>
</dbReference>
<evidence type="ECO:0000256" key="7">
    <source>
        <dbReference type="ARBA" id="ARBA00022786"/>
    </source>
</evidence>
<comment type="pathway">
    <text evidence="2">Protein modification; protein ubiquitination.</text>
</comment>
<dbReference type="OrthoDB" id="8068875at2759"/>
<evidence type="ECO:0000256" key="9">
    <source>
        <dbReference type="PROSITE-ProRule" id="PRU00104"/>
    </source>
</evidence>
<keyword evidence="4" id="KW-0808">Transferase</keyword>
<evidence type="ECO:0000259" key="12">
    <source>
        <dbReference type="PROSITE" id="PS50237"/>
    </source>
</evidence>
<keyword evidence="8" id="KW-0862">Zinc</keyword>
<dbReference type="InterPro" id="IPR000569">
    <property type="entry name" value="HECT_dom"/>
</dbReference>
<proteinExistence type="predicted"/>
<feature type="domain" description="HECT" evidence="12">
    <location>
        <begin position="5"/>
        <end position="147"/>
    </location>
</feature>
<feature type="domain" description="HECT" evidence="12">
    <location>
        <begin position="347"/>
        <end position="374"/>
    </location>
</feature>